<accession>A0AAV3UI38</accession>
<proteinExistence type="predicted"/>
<name>A0AAV3UI38_9EURY</name>
<dbReference type="RefSeq" id="WP_227777669.1">
    <property type="nucleotide sequence ID" value="NZ_BAABKX010000008.1"/>
</dbReference>
<dbReference type="InterPro" id="IPR055170">
    <property type="entry name" value="GFO_IDH_MocA-like_dom"/>
</dbReference>
<reference evidence="4 5" key="1">
    <citation type="journal article" date="2019" name="Int. J. Syst. Evol. Microbiol.">
        <title>The Global Catalogue of Microorganisms (GCM) 10K type strain sequencing project: providing services to taxonomists for standard genome sequencing and annotation.</title>
        <authorList>
            <consortium name="The Broad Institute Genomics Platform"/>
            <consortium name="The Broad Institute Genome Sequencing Center for Infectious Disease"/>
            <person name="Wu L."/>
            <person name="Ma J."/>
        </authorList>
    </citation>
    <scope>NUCLEOTIDE SEQUENCE [LARGE SCALE GENOMIC DNA]</scope>
    <source>
        <strain evidence="4 5">JCM 17504</strain>
    </source>
</reference>
<dbReference type="GO" id="GO:0006740">
    <property type="term" value="P:NADPH regeneration"/>
    <property type="evidence" value="ECO:0007669"/>
    <property type="project" value="TreeGrafter"/>
</dbReference>
<dbReference type="PANTHER" id="PTHR42840">
    <property type="entry name" value="NAD(P)-BINDING ROSSMANN-FOLD SUPERFAMILY PROTEIN-RELATED"/>
    <property type="match status" value="1"/>
</dbReference>
<organism evidence="4 5">
    <name type="scientific">Haladaptatus pallidirubidus</name>
    <dbReference type="NCBI Taxonomy" id="1008152"/>
    <lineage>
        <taxon>Archaea</taxon>
        <taxon>Methanobacteriati</taxon>
        <taxon>Methanobacteriota</taxon>
        <taxon>Stenosarchaea group</taxon>
        <taxon>Halobacteria</taxon>
        <taxon>Halobacteriales</taxon>
        <taxon>Haladaptataceae</taxon>
        <taxon>Haladaptatus</taxon>
    </lineage>
</organism>
<dbReference type="GeneID" id="68616278"/>
<feature type="domain" description="GFO/IDH/MocA-like oxidoreductase" evidence="3">
    <location>
        <begin position="129"/>
        <end position="250"/>
    </location>
</feature>
<feature type="domain" description="Gfo/Idh/MocA-like oxidoreductase N-terminal" evidence="2">
    <location>
        <begin position="3"/>
        <end position="121"/>
    </location>
</feature>
<dbReference type="Gene3D" id="3.30.360.10">
    <property type="entry name" value="Dihydrodipicolinate Reductase, domain 2"/>
    <property type="match status" value="1"/>
</dbReference>
<dbReference type="GO" id="GO:0016491">
    <property type="term" value="F:oxidoreductase activity"/>
    <property type="evidence" value="ECO:0007669"/>
    <property type="project" value="UniProtKB-KW"/>
</dbReference>
<evidence type="ECO:0000259" key="2">
    <source>
        <dbReference type="Pfam" id="PF01408"/>
    </source>
</evidence>
<dbReference type="SUPFAM" id="SSF55347">
    <property type="entry name" value="Glyceraldehyde-3-phosphate dehydrogenase-like, C-terminal domain"/>
    <property type="match status" value="1"/>
</dbReference>
<gene>
    <name evidence="4" type="ORF">GCM10025751_25960</name>
</gene>
<dbReference type="GO" id="GO:0000166">
    <property type="term" value="F:nucleotide binding"/>
    <property type="evidence" value="ECO:0007669"/>
    <property type="project" value="InterPro"/>
</dbReference>
<comment type="caution">
    <text evidence="4">The sequence shown here is derived from an EMBL/GenBank/DDBJ whole genome shotgun (WGS) entry which is preliminary data.</text>
</comment>
<dbReference type="SUPFAM" id="SSF51735">
    <property type="entry name" value="NAD(P)-binding Rossmann-fold domains"/>
    <property type="match status" value="1"/>
</dbReference>
<evidence type="ECO:0000313" key="4">
    <source>
        <dbReference type="EMBL" id="GAA5051090.1"/>
    </source>
</evidence>
<dbReference type="Gene3D" id="3.40.50.720">
    <property type="entry name" value="NAD(P)-binding Rossmann-like Domain"/>
    <property type="match status" value="1"/>
</dbReference>
<dbReference type="Pfam" id="PF22725">
    <property type="entry name" value="GFO_IDH_MocA_C3"/>
    <property type="match status" value="1"/>
</dbReference>
<dbReference type="InterPro" id="IPR036291">
    <property type="entry name" value="NAD(P)-bd_dom_sf"/>
</dbReference>
<keyword evidence="1" id="KW-0560">Oxidoreductase</keyword>
<dbReference type="Pfam" id="PF01408">
    <property type="entry name" value="GFO_IDH_MocA"/>
    <property type="match status" value="1"/>
</dbReference>
<evidence type="ECO:0000259" key="3">
    <source>
        <dbReference type="Pfam" id="PF22725"/>
    </source>
</evidence>
<sequence>MQRIGLVGSGFMAMAHANSYQEMADAEVVAVASLDDDREAFAAENTPNASVYNDAEKMMEEADITAVDICTPTPTHRPFVEAAADHGLNTFCEKPLARTVADTNAIVDAVTDASITFMTGHVLRYFPEYVEAKRRIDAGEVGTLGTLHTERFSSPPRYGTDSWFSDKEQSGGVLLDMAIHDFDYLRWVVGEVERVFARTTEWDDGHLNQHSSVLLRFEDGTTGQVEASWGYPEGSPFITSYEFAGDEGLLEFDARDENAIRISGGAEGTNAPVSPLAKSPYTKELEHFIDCAENGRDPDISPDDARQAVRIALAAIESSERGEPVSPVEVDA</sequence>
<dbReference type="EMBL" id="BAABKX010000008">
    <property type="protein sequence ID" value="GAA5051090.1"/>
    <property type="molecule type" value="Genomic_DNA"/>
</dbReference>
<evidence type="ECO:0000256" key="1">
    <source>
        <dbReference type="ARBA" id="ARBA00023002"/>
    </source>
</evidence>
<evidence type="ECO:0000313" key="5">
    <source>
        <dbReference type="Proteomes" id="UP001501729"/>
    </source>
</evidence>
<dbReference type="Proteomes" id="UP001501729">
    <property type="component" value="Unassembled WGS sequence"/>
</dbReference>
<keyword evidence="5" id="KW-1185">Reference proteome</keyword>
<dbReference type="AlphaFoldDB" id="A0AAV3UI38"/>
<dbReference type="GO" id="GO:0005737">
    <property type="term" value="C:cytoplasm"/>
    <property type="evidence" value="ECO:0007669"/>
    <property type="project" value="TreeGrafter"/>
</dbReference>
<protein>
    <submittedName>
        <fullName evidence="4">Gfo/Idh/MocA family oxidoreductase</fullName>
    </submittedName>
</protein>
<dbReference type="InterPro" id="IPR000683">
    <property type="entry name" value="Gfo/Idh/MocA-like_OxRdtase_N"/>
</dbReference>
<dbReference type="PANTHER" id="PTHR42840:SF3">
    <property type="entry name" value="BINDING ROSSMANN FOLD OXIDOREDUCTASE, PUTATIVE (AFU_ORTHOLOGUE AFUA_2G10240)-RELATED"/>
    <property type="match status" value="1"/>
</dbReference>